<evidence type="ECO:0000313" key="4">
    <source>
        <dbReference type="Proteomes" id="UP000001307"/>
    </source>
</evidence>
<keyword evidence="2" id="KW-0472">Membrane</keyword>
<gene>
    <name evidence="3" type="ORF">GSOID_T00001200001</name>
</gene>
<dbReference type="AlphaFoldDB" id="E4X482"/>
<keyword evidence="2" id="KW-1133">Transmembrane helix</keyword>
<dbReference type="Proteomes" id="UP000001307">
    <property type="component" value="Unassembled WGS sequence"/>
</dbReference>
<reference evidence="3" key="1">
    <citation type="journal article" date="2010" name="Science">
        <title>Plasticity of animal genome architecture unmasked by rapid evolution of a pelagic tunicate.</title>
        <authorList>
            <person name="Denoeud F."/>
            <person name="Henriet S."/>
            <person name="Mungpakdee S."/>
            <person name="Aury J.M."/>
            <person name="Da Silva C."/>
            <person name="Brinkmann H."/>
            <person name="Mikhaleva J."/>
            <person name="Olsen L.C."/>
            <person name="Jubin C."/>
            <person name="Canestro C."/>
            <person name="Bouquet J.M."/>
            <person name="Danks G."/>
            <person name="Poulain J."/>
            <person name="Campsteijn C."/>
            <person name="Adamski M."/>
            <person name="Cross I."/>
            <person name="Yadetie F."/>
            <person name="Muffato M."/>
            <person name="Louis A."/>
            <person name="Butcher S."/>
            <person name="Tsagkogeorga G."/>
            <person name="Konrad A."/>
            <person name="Singh S."/>
            <person name="Jensen M.F."/>
            <person name="Cong E.H."/>
            <person name="Eikeseth-Otteraa H."/>
            <person name="Noel B."/>
            <person name="Anthouard V."/>
            <person name="Porcel B.M."/>
            <person name="Kachouri-Lafond R."/>
            <person name="Nishino A."/>
            <person name="Ugolini M."/>
            <person name="Chourrout P."/>
            <person name="Nishida H."/>
            <person name="Aasland R."/>
            <person name="Huzurbazar S."/>
            <person name="Westhof E."/>
            <person name="Delsuc F."/>
            <person name="Lehrach H."/>
            <person name="Reinhardt R."/>
            <person name="Weissenbach J."/>
            <person name="Roy S.W."/>
            <person name="Artiguenave F."/>
            <person name="Postlethwait J.H."/>
            <person name="Manak J.R."/>
            <person name="Thompson E.M."/>
            <person name="Jaillon O."/>
            <person name="Du Pasquier L."/>
            <person name="Boudinot P."/>
            <person name="Liberles D.A."/>
            <person name="Volff J.N."/>
            <person name="Philippe H."/>
            <person name="Lenhard B."/>
            <person name="Roest Crollius H."/>
            <person name="Wincker P."/>
            <person name="Chourrout D."/>
        </authorList>
    </citation>
    <scope>NUCLEOTIDE SEQUENCE [LARGE SCALE GENOMIC DNA]</scope>
</reference>
<keyword evidence="2" id="KW-0812">Transmembrane</keyword>
<organism evidence="3">
    <name type="scientific">Oikopleura dioica</name>
    <name type="common">Tunicate</name>
    <dbReference type="NCBI Taxonomy" id="34765"/>
    <lineage>
        <taxon>Eukaryota</taxon>
        <taxon>Metazoa</taxon>
        <taxon>Chordata</taxon>
        <taxon>Tunicata</taxon>
        <taxon>Appendicularia</taxon>
        <taxon>Copelata</taxon>
        <taxon>Oikopleuridae</taxon>
        <taxon>Oikopleura</taxon>
    </lineage>
</organism>
<feature type="region of interest" description="Disordered" evidence="1">
    <location>
        <begin position="84"/>
        <end position="107"/>
    </location>
</feature>
<name>E4X482_OIKDI</name>
<feature type="transmembrane region" description="Helical" evidence="2">
    <location>
        <begin position="59"/>
        <end position="78"/>
    </location>
</feature>
<keyword evidence="4" id="KW-1185">Reference proteome</keyword>
<dbReference type="InParanoid" id="E4X482"/>
<accession>E4X482</accession>
<feature type="compositionally biased region" description="Basic and acidic residues" evidence="1">
    <location>
        <begin position="93"/>
        <end position="107"/>
    </location>
</feature>
<dbReference type="EMBL" id="FN653024">
    <property type="protein sequence ID" value="CBY23871.1"/>
    <property type="molecule type" value="Genomic_DNA"/>
</dbReference>
<proteinExistence type="predicted"/>
<evidence type="ECO:0000256" key="1">
    <source>
        <dbReference type="SAM" id="MobiDB-lite"/>
    </source>
</evidence>
<evidence type="ECO:0000256" key="2">
    <source>
        <dbReference type="SAM" id="Phobius"/>
    </source>
</evidence>
<evidence type="ECO:0000313" key="3">
    <source>
        <dbReference type="EMBL" id="CBY23871.1"/>
    </source>
</evidence>
<sequence length="107" mass="12891">MRLFLGRRGEQLRLWPLHHQQGDHRPRSRPHSPAPGHLRRPLLFFLFACSAYITQTTFFKINFVLNFNFFHCLIFFFIRRFSNSGQFTPPKSRSLEKSISEERSFKY</sequence>
<protein>
    <submittedName>
        <fullName evidence="3">Uncharacterized protein</fullName>
    </submittedName>
</protein>